<organism evidence="3 4">
    <name type="scientific">Thiorhodovibrio winogradskyi</name>
    <dbReference type="NCBI Taxonomy" id="77007"/>
    <lineage>
        <taxon>Bacteria</taxon>
        <taxon>Pseudomonadati</taxon>
        <taxon>Pseudomonadota</taxon>
        <taxon>Gammaproteobacteria</taxon>
        <taxon>Chromatiales</taxon>
        <taxon>Chromatiaceae</taxon>
        <taxon>Thiorhodovibrio</taxon>
    </lineage>
</organism>
<sequence>MTNYQGFIAMVCNKRLSNLFVFFWCEQNLDYIKDIAGGSTFAEISKKVWYFDPSQFLFQRSSA</sequence>
<dbReference type="EMBL" id="CP121472">
    <property type="protein sequence ID" value="WPL16081.1"/>
    <property type="molecule type" value="Genomic_DNA"/>
</dbReference>
<dbReference type="InterPro" id="IPR044946">
    <property type="entry name" value="Restrct_endonuc_typeI_TRD_sf"/>
</dbReference>
<keyword evidence="1" id="KW-0680">Restriction system</keyword>
<name>A0ABZ0S778_9GAMM</name>
<gene>
    <name evidence="3" type="ORF">Thiowin_01018</name>
</gene>
<evidence type="ECO:0000256" key="1">
    <source>
        <dbReference type="ARBA" id="ARBA00022747"/>
    </source>
</evidence>
<reference evidence="3 4" key="1">
    <citation type="journal article" date="2023" name="Microorganisms">
        <title>Thiorhodovibrio frisius and Trv. litoralis spp. nov., Two Novel Members from a Clade of Fastidious Purple Sulfur Bacteria That Exhibit Unique Red-Shifted Light-Harvesting Capabilities.</title>
        <authorList>
            <person name="Methner A."/>
            <person name="Kuzyk S.B."/>
            <person name="Petersen J."/>
            <person name="Bauer S."/>
            <person name="Brinkmann H."/>
            <person name="Sichau K."/>
            <person name="Wanner G."/>
            <person name="Wolf J."/>
            <person name="Neumann-Schaal M."/>
            <person name="Henke P."/>
            <person name="Tank M."/>
            <person name="Sproer C."/>
            <person name="Bunk B."/>
            <person name="Overmann J."/>
        </authorList>
    </citation>
    <scope>NUCLEOTIDE SEQUENCE [LARGE SCALE GENOMIC DNA]</scope>
    <source>
        <strain evidence="3 4">DSM 6702</strain>
    </source>
</reference>
<dbReference type="Gene3D" id="3.90.220.20">
    <property type="entry name" value="DNA methylase specificity domains"/>
    <property type="match status" value="1"/>
</dbReference>
<evidence type="ECO:0000313" key="4">
    <source>
        <dbReference type="Proteomes" id="UP001432180"/>
    </source>
</evidence>
<keyword evidence="4" id="KW-1185">Reference proteome</keyword>
<proteinExistence type="predicted"/>
<protein>
    <submittedName>
        <fullName evidence="3">Uncharacterized protein</fullName>
    </submittedName>
</protein>
<evidence type="ECO:0000313" key="3">
    <source>
        <dbReference type="EMBL" id="WPL16081.1"/>
    </source>
</evidence>
<dbReference type="Proteomes" id="UP001432180">
    <property type="component" value="Chromosome"/>
</dbReference>
<accession>A0ABZ0S778</accession>
<evidence type="ECO:0000256" key="2">
    <source>
        <dbReference type="ARBA" id="ARBA00023125"/>
    </source>
</evidence>
<keyword evidence="2" id="KW-0238">DNA-binding</keyword>